<evidence type="ECO:0000256" key="6">
    <source>
        <dbReference type="ARBA" id="ARBA00022840"/>
    </source>
</evidence>
<evidence type="ECO:0000256" key="1">
    <source>
        <dbReference type="ARBA" id="ARBA00010886"/>
    </source>
</evidence>
<dbReference type="InterPro" id="IPR008271">
    <property type="entry name" value="Ser/Thr_kinase_AS"/>
</dbReference>
<keyword evidence="3" id="KW-0808">Transferase</keyword>
<evidence type="ECO:0000256" key="8">
    <source>
        <dbReference type="PROSITE-ProRule" id="PRU10141"/>
    </source>
</evidence>
<evidence type="ECO:0000256" key="7">
    <source>
        <dbReference type="PROSITE-ProRule" id="PRU00339"/>
    </source>
</evidence>
<dbReference type="SMART" id="SM00028">
    <property type="entry name" value="TPR"/>
    <property type="match status" value="2"/>
</dbReference>
<evidence type="ECO:0000313" key="10">
    <source>
        <dbReference type="EMBL" id="MFC6632319.1"/>
    </source>
</evidence>
<keyword evidence="5 10" id="KW-0418">Kinase</keyword>
<dbReference type="Gene3D" id="3.30.200.20">
    <property type="entry name" value="Phosphorylase Kinase, domain 1"/>
    <property type="match status" value="1"/>
</dbReference>
<keyword evidence="6 8" id="KW-0067">ATP-binding</keyword>
<dbReference type="Gene3D" id="1.10.510.10">
    <property type="entry name" value="Transferase(Phosphotransferase) domain 1"/>
    <property type="match status" value="1"/>
</dbReference>
<dbReference type="Gene3D" id="1.25.40.10">
    <property type="entry name" value="Tetratricopeptide repeat domain"/>
    <property type="match status" value="1"/>
</dbReference>
<organism evidence="10 11">
    <name type="scientific">Microbulbifer taiwanensis</name>
    <dbReference type="NCBI Taxonomy" id="986746"/>
    <lineage>
        <taxon>Bacteria</taxon>
        <taxon>Pseudomonadati</taxon>
        <taxon>Pseudomonadota</taxon>
        <taxon>Gammaproteobacteria</taxon>
        <taxon>Cellvibrionales</taxon>
        <taxon>Microbulbiferaceae</taxon>
        <taxon>Microbulbifer</taxon>
    </lineage>
</organism>
<comment type="similarity">
    <text evidence="1">Belongs to the protein kinase superfamily. NEK Ser/Thr protein kinase family. NIMA subfamily.</text>
</comment>
<keyword evidence="7" id="KW-0802">TPR repeat</keyword>
<protein>
    <recommendedName>
        <fullName evidence="2">non-specific serine/threonine protein kinase</fullName>
        <ecNumber evidence="2">2.7.11.1</ecNumber>
    </recommendedName>
</protein>
<name>A0ABW1YLZ6_9GAMM</name>
<comment type="caution">
    <text evidence="10">The sequence shown here is derived from an EMBL/GenBank/DDBJ whole genome shotgun (WGS) entry which is preliminary data.</text>
</comment>
<dbReference type="EC" id="2.7.11.1" evidence="2"/>
<dbReference type="EMBL" id="JBHSVR010000001">
    <property type="protein sequence ID" value="MFC6632319.1"/>
    <property type="molecule type" value="Genomic_DNA"/>
</dbReference>
<dbReference type="PANTHER" id="PTHR43671:SF13">
    <property type="entry name" value="SERINE_THREONINE-PROTEIN KINASE NEK2"/>
    <property type="match status" value="1"/>
</dbReference>
<gene>
    <name evidence="10" type="ORF">ACFQBM_03445</name>
</gene>
<dbReference type="InterPro" id="IPR019734">
    <property type="entry name" value="TPR_rpt"/>
</dbReference>
<evidence type="ECO:0000256" key="3">
    <source>
        <dbReference type="ARBA" id="ARBA00022679"/>
    </source>
</evidence>
<reference evidence="11" key="1">
    <citation type="journal article" date="2019" name="Int. J. Syst. Evol. Microbiol.">
        <title>The Global Catalogue of Microorganisms (GCM) 10K type strain sequencing project: providing services to taxonomists for standard genome sequencing and annotation.</title>
        <authorList>
            <consortium name="The Broad Institute Genomics Platform"/>
            <consortium name="The Broad Institute Genome Sequencing Center for Infectious Disease"/>
            <person name="Wu L."/>
            <person name="Ma J."/>
        </authorList>
    </citation>
    <scope>NUCLEOTIDE SEQUENCE [LARGE SCALE GENOMIC DNA]</scope>
    <source>
        <strain evidence="11">CGMCC 1.13718</strain>
    </source>
</reference>
<evidence type="ECO:0000313" key="11">
    <source>
        <dbReference type="Proteomes" id="UP001596425"/>
    </source>
</evidence>
<dbReference type="Pfam" id="PF00069">
    <property type="entry name" value="Pkinase"/>
    <property type="match status" value="1"/>
</dbReference>
<feature type="domain" description="Protein kinase" evidence="9">
    <location>
        <begin position="9"/>
        <end position="269"/>
    </location>
</feature>
<evidence type="ECO:0000256" key="4">
    <source>
        <dbReference type="ARBA" id="ARBA00022741"/>
    </source>
</evidence>
<dbReference type="PROSITE" id="PS50011">
    <property type="entry name" value="PROTEIN_KINASE_DOM"/>
    <property type="match status" value="1"/>
</dbReference>
<evidence type="ECO:0000256" key="5">
    <source>
        <dbReference type="ARBA" id="ARBA00022777"/>
    </source>
</evidence>
<dbReference type="InterPro" id="IPR017441">
    <property type="entry name" value="Protein_kinase_ATP_BS"/>
</dbReference>
<evidence type="ECO:0000256" key="2">
    <source>
        <dbReference type="ARBA" id="ARBA00012513"/>
    </source>
</evidence>
<dbReference type="InterPro" id="IPR011009">
    <property type="entry name" value="Kinase-like_dom_sf"/>
</dbReference>
<dbReference type="InterPro" id="IPR000719">
    <property type="entry name" value="Prot_kinase_dom"/>
</dbReference>
<evidence type="ECO:0000259" key="9">
    <source>
        <dbReference type="PROSITE" id="PS50011"/>
    </source>
</evidence>
<dbReference type="PANTHER" id="PTHR43671">
    <property type="entry name" value="SERINE/THREONINE-PROTEIN KINASE NEK"/>
    <property type="match status" value="1"/>
</dbReference>
<dbReference type="SUPFAM" id="SSF48452">
    <property type="entry name" value="TPR-like"/>
    <property type="match status" value="2"/>
</dbReference>
<dbReference type="Proteomes" id="UP001596425">
    <property type="component" value="Unassembled WGS sequence"/>
</dbReference>
<dbReference type="PROSITE" id="PS50005">
    <property type="entry name" value="TPR"/>
    <property type="match status" value="1"/>
</dbReference>
<accession>A0ABW1YLZ6</accession>
<keyword evidence="11" id="KW-1185">Reference proteome</keyword>
<dbReference type="Pfam" id="PF14559">
    <property type="entry name" value="TPR_19"/>
    <property type="match status" value="1"/>
</dbReference>
<proteinExistence type="inferred from homology"/>
<feature type="binding site" evidence="8">
    <location>
        <position position="38"/>
    </location>
    <ligand>
        <name>ATP</name>
        <dbReference type="ChEBI" id="CHEBI:30616"/>
    </ligand>
</feature>
<dbReference type="CDD" id="cd14014">
    <property type="entry name" value="STKc_PknB_like"/>
    <property type="match status" value="1"/>
</dbReference>
<dbReference type="PROSITE" id="PS00107">
    <property type="entry name" value="PROTEIN_KINASE_ATP"/>
    <property type="match status" value="1"/>
</dbReference>
<dbReference type="GO" id="GO:0016301">
    <property type="term" value="F:kinase activity"/>
    <property type="evidence" value="ECO:0007669"/>
    <property type="project" value="UniProtKB-KW"/>
</dbReference>
<dbReference type="SMART" id="SM00220">
    <property type="entry name" value="S_TKc"/>
    <property type="match status" value="1"/>
</dbReference>
<feature type="repeat" description="TPR" evidence="7">
    <location>
        <begin position="666"/>
        <end position="699"/>
    </location>
</feature>
<dbReference type="RefSeq" id="WP_193192437.1">
    <property type="nucleotide sequence ID" value="NZ_JACZFR010000028.1"/>
</dbReference>
<dbReference type="InterPro" id="IPR050660">
    <property type="entry name" value="NEK_Ser/Thr_kinase"/>
</dbReference>
<dbReference type="SUPFAM" id="SSF56112">
    <property type="entry name" value="Protein kinase-like (PK-like)"/>
    <property type="match status" value="1"/>
</dbReference>
<keyword evidence="4 8" id="KW-0547">Nucleotide-binding</keyword>
<dbReference type="InterPro" id="IPR011990">
    <property type="entry name" value="TPR-like_helical_dom_sf"/>
</dbReference>
<dbReference type="PROSITE" id="PS00108">
    <property type="entry name" value="PROTEIN_KINASE_ST"/>
    <property type="match status" value="1"/>
</dbReference>
<sequence length="825" mass="91163">MHPTSVAGYQIVEKIGCGGMGVVYRAHDKLLERDLALKYVAAVGEGRVERLIHEARVASSLKHPGIVTIYGFIAEGPCIAMEYIHGNTLSSLLAAGEIPLKSAAHLGLELAEALHYAHQSGVVHADLKPANIMVDHSGRAKILDFGLAHWRMADELQTLSGDGGQLQQLAGTVSYMSPELLMGRPLDSRSDIFSFGCVLFEMFTGQRPFRADNTAATLNALLNSQPGEVEMLRRRLPGALSEMVLRMLEKDPQRRLSTLSEAVLTLKRFRSDTLERQVAPPRWGFPRLKPRRWWVIFCAIPLGLLFYFISEPSVSERQLRVFLAQPQYYRQGEGTALDAVIWSSVVNGLHLLGSVQPLLDHEPLVEKAGPAQLARLAGADEWIQIRYMPENPLDNVQLQRVRASDGALLEHVQFSVPERFIEQSAQAVLSQTLALYEESQLKGSQKFTSLSTENYHRFVEVYSALNQGVGDRKKLFDDLVDLLSNSPFFPAGEILSLDLAHDLFSDTQDRSYLDYSKSVLGHLGEYYPNPLVVLQREITLSMDQGEMQHAENLLQDYERLSPGDPSILVDRARLEEMKGDLDAANRLLREAAATTPLSWSTRYKATSLAIRVGDVKTARNHIADALKLTPGNTLVLGQSGLVELLYGDLDLAISTYGKLLSRKRHRSYLVNLGLAMMLKERYDEAREKFVSALELQPGHRVAMLNLADVEMALGNREAALALYGEILNAQRASGSADAYGRMVEAQCLAHLGMKGEAVRMTLMALLRSEGDPEVAYQASLVYALAGDNESALVNAQAAIEGGMDKRWFSLPAFSSTSLPAMLGKE</sequence>